<feature type="transmembrane region" description="Helical" evidence="1">
    <location>
        <begin position="41"/>
        <end position="58"/>
    </location>
</feature>
<keyword evidence="3" id="KW-1185">Reference proteome</keyword>
<dbReference type="EMBL" id="JACRSW010000035">
    <property type="protein sequence ID" value="MBC8558175.1"/>
    <property type="molecule type" value="Genomic_DNA"/>
</dbReference>
<reference evidence="2 3" key="1">
    <citation type="submission" date="2020-08" db="EMBL/GenBank/DDBJ databases">
        <title>Genome public.</title>
        <authorList>
            <person name="Liu C."/>
            <person name="Sun Q."/>
        </authorList>
    </citation>
    <scope>NUCLEOTIDE SEQUENCE [LARGE SCALE GENOMIC DNA]</scope>
    <source>
        <strain evidence="2 3">BX3</strain>
    </source>
</reference>
<keyword evidence="1" id="KW-1133">Transmembrane helix</keyword>
<name>A0ABR7MWK0_9FIRM</name>
<proteinExistence type="predicted"/>
<keyword evidence="1" id="KW-0812">Transmembrane</keyword>
<dbReference type="Proteomes" id="UP000637513">
    <property type="component" value="Unassembled WGS sequence"/>
</dbReference>
<sequence length="112" mass="12723">MKSYAEKLKAYTYYSYISLTAWILSGVILAVLLIIDIKLPIISLMVLLVACGIDLYIYHKKKQLGVEEGITQAFLVNDDTGEKIKINMLKIDKMEELLNFLGIEFTESTVEN</sequence>
<dbReference type="RefSeq" id="WP_249305624.1">
    <property type="nucleotide sequence ID" value="NZ_JACRSW010000035.1"/>
</dbReference>
<evidence type="ECO:0000256" key="1">
    <source>
        <dbReference type="SAM" id="Phobius"/>
    </source>
</evidence>
<feature type="transmembrane region" description="Helical" evidence="1">
    <location>
        <begin position="12"/>
        <end position="35"/>
    </location>
</feature>
<accession>A0ABR7MWK0</accession>
<comment type="caution">
    <text evidence="2">The sequence shown here is derived from an EMBL/GenBank/DDBJ whole genome shotgun (WGS) entry which is preliminary data.</text>
</comment>
<organism evidence="2 3">
    <name type="scientific">Jutongia hominis</name>
    <dbReference type="NCBI Taxonomy" id="2763664"/>
    <lineage>
        <taxon>Bacteria</taxon>
        <taxon>Bacillati</taxon>
        <taxon>Bacillota</taxon>
        <taxon>Clostridia</taxon>
        <taxon>Lachnospirales</taxon>
        <taxon>Lachnospiraceae</taxon>
        <taxon>Jutongia</taxon>
    </lineage>
</organism>
<gene>
    <name evidence="2" type="ORF">H8700_10720</name>
</gene>
<evidence type="ECO:0000313" key="2">
    <source>
        <dbReference type="EMBL" id="MBC8558175.1"/>
    </source>
</evidence>
<evidence type="ECO:0000313" key="3">
    <source>
        <dbReference type="Proteomes" id="UP000637513"/>
    </source>
</evidence>
<keyword evidence="1" id="KW-0472">Membrane</keyword>
<protein>
    <submittedName>
        <fullName evidence="2">Uncharacterized protein</fullName>
    </submittedName>
</protein>